<evidence type="ECO:0000313" key="2">
    <source>
        <dbReference type="Proteomes" id="UP001153365"/>
    </source>
</evidence>
<dbReference type="EMBL" id="CALTRL010006128">
    <property type="protein sequence ID" value="CAH7689768.1"/>
    <property type="molecule type" value="Genomic_DNA"/>
</dbReference>
<gene>
    <name evidence="1" type="ORF">PPACK8108_LOCUS24904</name>
</gene>
<sequence length="323" mass="38119">MSFNISSQTSDYKSNRFSEAVINEDLLIRKRHIRWDKDSIDGGRSSIEVLIDWLETDENYSQWIGHSELCLKKETLASEILSNMIKEGINHRDVKGICTKVQELLDSYHRATSWLRGMVSNQNDEKISNDKAIHEEKDRLRKICRYWDRLDPIISKRSLKSNIKFIKTDESRHFKSDNGLIEKNFLKNHKENIESKIFQDKIYFYETDEVKNFESSSEILFYDESKFKNLNKLKSSDSNLKSIKSQKRNLKSNGSLDDKDDVDEILLKLTSTCTDYLESKRRHLNHKILMERVRAKSNFMRELQALGYPRDEIARLVSQEFDD</sequence>
<accession>A0AAV0BSV3</accession>
<dbReference type="PANTHER" id="PTHR33324">
    <property type="entry name" value="EXPRESSED PROTEIN"/>
    <property type="match status" value="1"/>
</dbReference>
<dbReference type="Proteomes" id="UP001153365">
    <property type="component" value="Unassembled WGS sequence"/>
</dbReference>
<keyword evidence="2" id="KW-1185">Reference proteome</keyword>
<protein>
    <submittedName>
        <fullName evidence="1">Expressed protein</fullName>
    </submittedName>
</protein>
<reference evidence="1" key="1">
    <citation type="submission" date="2022-06" db="EMBL/GenBank/DDBJ databases">
        <authorList>
            <consortium name="SYNGENTA / RWTH Aachen University"/>
        </authorList>
    </citation>
    <scope>NUCLEOTIDE SEQUENCE</scope>
</reference>
<evidence type="ECO:0000313" key="1">
    <source>
        <dbReference type="EMBL" id="CAH7689768.1"/>
    </source>
</evidence>
<comment type="caution">
    <text evidence="1">The sequence shown here is derived from an EMBL/GenBank/DDBJ whole genome shotgun (WGS) entry which is preliminary data.</text>
</comment>
<proteinExistence type="predicted"/>
<dbReference type="AlphaFoldDB" id="A0AAV0BSV3"/>
<organism evidence="1 2">
    <name type="scientific">Phakopsora pachyrhizi</name>
    <name type="common">Asian soybean rust disease fungus</name>
    <dbReference type="NCBI Taxonomy" id="170000"/>
    <lineage>
        <taxon>Eukaryota</taxon>
        <taxon>Fungi</taxon>
        <taxon>Dikarya</taxon>
        <taxon>Basidiomycota</taxon>
        <taxon>Pucciniomycotina</taxon>
        <taxon>Pucciniomycetes</taxon>
        <taxon>Pucciniales</taxon>
        <taxon>Phakopsoraceae</taxon>
        <taxon>Phakopsora</taxon>
    </lineage>
</organism>
<dbReference type="PANTHER" id="PTHR33324:SF2">
    <property type="entry name" value="MYB_SANT-LIKE DNA-BINDING DOMAIN-CONTAINING PROTEIN"/>
    <property type="match status" value="1"/>
</dbReference>
<name>A0AAV0BSV3_PHAPC</name>